<keyword evidence="2" id="KW-1185">Reference proteome</keyword>
<gene>
    <name evidence="1" type="ORF">ACFPIJ_33600</name>
</gene>
<evidence type="ECO:0000313" key="2">
    <source>
        <dbReference type="Proteomes" id="UP001595912"/>
    </source>
</evidence>
<dbReference type="Proteomes" id="UP001595912">
    <property type="component" value="Unassembled WGS sequence"/>
</dbReference>
<dbReference type="RefSeq" id="WP_380121138.1">
    <property type="nucleotide sequence ID" value="NZ_JBHSIU010000045.1"/>
</dbReference>
<protein>
    <submittedName>
        <fullName evidence="1">Uncharacterized protein</fullName>
    </submittedName>
</protein>
<organism evidence="1 2">
    <name type="scientific">Dactylosporangium cerinum</name>
    <dbReference type="NCBI Taxonomy" id="1434730"/>
    <lineage>
        <taxon>Bacteria</taxon>
        <taxon>Bacillati</taxon>
        <taxon>Actinomycetota</taxon>
        <taxon>Actinomycetes</taxon>
        <taxon>Micromonosporales</taxon>
        <taxon>Micromonosporaceae</taxon>
        <taxon>Dactylosporangium</taxon>
    </lineage>
</organism>
<proteinExistence type="predicted"/>
<dbReference type="EMBL" id="JBHSIU010000045">
    <property type="protein sequence ID" value="MFC5002750.1"/>
    <property type="molecule type" value="Genomic_DNA"/>
</dbReference>
<sequence>MPAEHDADVFEASLLLLAGTAPLRHATAVRRRTEWEVIAAAWVGPPLRVEFEAEYAAVRFAEVMRAVPGADCWTGRLEAGIRRRYETFVVDVAAAEPGDVLGRLQDEWTRAADLLLGDGAADETRLRSRAAAVWRCALLTAAPRHSPAGLRLRAPDGRSLRLLMRSAQVLGVTCEAHTGRGRQILSVGGRGAVTLRSTTRAAS</sequence>
<evidence type="ECO:0000313" key="1">
    <source>
        <dbReference type="EMBL" id="MFC5002750.1"/>
    </source>
</evidence>
<reference evidence="2" key="1">
    <citation type="journal article" date="2019" name="Int. J. Syst. Evol. Microbiol.">
        <title>The Global Catalogue of Microorganisms (GCM) 10K type strain sequencing project: providing services to taxonomists for standard genome sequencing and annotation.</title>
        <authorList>
            <consortium name="The Broad Institute Genomics Platform"/>
            <consortium name="The Broad Institute Genome Sequencing Center for Infectious Disease"/>
            <person name="Wu L."/>
            <person name="Ma J."/>
        </authorList>
    </citation>
    <scope>NUCLEOTIDE SEQUENCE [LARGE SCALE GENOMIC DNA]</scope>
    <source>
        <strain evidence="2">CGMCC 4.7152</strain>
    </source>
</reference>
<accession>A0ABV9W4I2</accession>
<name>A0ABV9W4I2_9ACTN</name>
<comment type="caution">
    <text evidence="1">The sequence shown here is derived from an EMBL/GenBank/DDBJ whole genome shotgun (WGS) entry which is preliminary data.</text>
</comment>